<gene>
    <name evidence="1" type="ORF">Amon02_001145500</name>
</gene>
<sequence length="321" mass="37546">MADRPFKPYLPKVDSELNPDGLNKYVKELVSFRYHQRTDSTIERILINIVNNNGEDLTKESYVGIVSHFHFLLQTPIVGNILDTMGKKTSIERNVDFDNAALAYGNGPTHYEPRLRKLQRLKEHNISANTSTWYHLFRAFKSLPPKIKMLELMDELEISHKPIIQSAAHELSKDYTPEQLYKYLAAKGMVEPHLTSYYTNRLLHCYLHHGRVEDGWNFIKETYEKNNGSINRGAAAAFMEHFFGLNQPYFAIATADLFFKRFNIGCKEIMNMMMVNDYLTCCQYFDNWDKITRLLVKGLSTRNNKFFIHKDLKKVIRYLLL</sequence>
<dbReference type="EMBL" id="BSXS01012474">
    <property type="protein sequence ID" value="GMF02412.1"/>
    <property type="molecule type" value="Genomic_DNA"/>
</dbReference>
<organism evidence="1 2">
    <name type="scientific">Ambrosiozyma monospora</name>
    <name type="common">Yeast</name>
    <name type="synonym">Endomycopsis monosporus</name>
    <dbReference type="NCBI Taxonomy" id="43982"/>
    <lineage>
        <taxon>Eukaryota</taxon>
        <taxon>Fungi</taxon>
        <taxon>Dikarya</taxon>
        <taxon>Ascomycota</taxon>
        <taxon>Saccharomycotina</taxon>
        <taxon>Pichiomycetes</taxon>
        <taxon>Pichiales</taxon>
        <taxon>Pichiaceae</taxon>
        <taxon>Ambrosiozyma</taxon>
    </lineage>
</organism>
<dbReference type="Proteomes" id="UP001165064">
    <property type="component" value="Unassembled WGS sequence"/>
</dbReference>
<comment type="caution">
    <text evidence="1">The sequence shown here is derived from an EMBL/GenBank/DDBJ whole genome shotgun (WGS) entry which is preliminary data.</text>
</comment>
<proteinExistence type="predicted"/>
<reference evidence="1" key="1">
    <citation type="submission" date="2023-04" db="EMBL/GenBank/DDBJ databases">
        <title>Ambrosiozyma monospora NBRC 10751.</title>
        <authorList>
            <person name="Ichikawa N."/>
            <person name="Sato H."/>
            <person name="Tonouchi N."/>
        </authorList>
    </citation>
    <scope>NUCLEOTIDE SEQUENCE</scope>
    <source>
        <strain evidence="1">NBRC 10751</strain>
    </source>
</reference>
<accession>A0ACB5U546</accession>
<evidence type="ECO:0000313" key="2">
    <source>
        <dbReference type="Proteomes" id="UP001165064"/>
    </source>
</evidence>
<keyword evidence="2" id="KW-1185">Reference proteome</keyword>
<evidence type="ECO:0000313" key="1">
    <source>
        <dbReference type="EMBL" id="GMF02412.1"/>
    </source>
</evidence>
<protein>
    <submittedName>
        <fullName evidence="1">Unnamed protein product</fullName>
    </submittedName>
</protein>
<name>A0ACB5U546_AMBMO</name>